<dbReference type="AlphaFoldDB" id="A0A8E2DFV6"/>
<evidence type="ECO:0000313" key="1">
    <source>
        <dbReference type="EMBL" id="OCH86380.1"/>
    </source>
</evidence>
<sequence length="158" mass="17271">MACRACITTSRMGKLSSSAPACGRCPTRLNRRGGAGAHQTNPMADSSGLVCELHTCVHVFRVVMVAASDPGVAPRSLEDIKLGGVATLTLVQHHQRRPVLQEWWSSGLRTYSRSSTWNSFLWIPVDGKDDGRLRFQHHPIRVYGGGRGRNVVADSVLH</sequence>
<accession>A0A8E2DFV6</accession>
<organism evidence="1 2">
    <name type="scientific">Obba rivulosa</name>
    <dbReference type="NCBI Taxonomy" id="1052685"/>
    <lineage>
        <taxon>Eukaryota</taxon>
        <taxon>Fungi</taxon>
        <taxon>Dikarya</taxon>
        <taxon>Basidiomycota</taxon>
        <taxon>Agaricomycotina</taxon>
        <taxon>Agaricomycetes</taxon>
        <taxon>Polyporales</taxon>
        <taxon>Gelatoporiaceae</taxon>
        <taxon>Obba</taxon>
    </lineage>
</organism>
<proteinExistence type="predicted"/>
<name>A0A8E2DFV6_9APHY</name>
<dbReference type="Proteomes" id="UP000250043">
    <property type="component" value="Unassembled WGS sequence"/>
</dbReference>
<protein>
    <submittedName>
        <fullName evidence="1">Uncharacterized protein</fullName>
    </submittedName>
</protein>
<dbReference type="EMBL" id="KV722531">
    <property type="protein sequence ID" value="OCH86380.1"/>
    <property type="molecule type" value="Genomic_DNA"/>
</dbReference>
<reference evidence="1 2" key="1">
    <citation type="submission" date="2016-07" db="EMBL/GenBank/DDBJ databases">
        <title>Draft genome of the white-rot fungus Obba rivulosa 3A-2.</title>
        <authorList>
            <consortium name="DOE Joint Genome Institute"/>
            <person name="Miettinen O."/>
            <person name="Riley R."/>
            <person name="Acob R."/>
            <person name="Barry K."/>
            <person name="Cullen D."/>
            <person name="De Vries R."/>
            <person name="Hainaut M."/>
            <person name="Hatakka A."/>
            <person name="Henrissat B."/>
            <person name="Hilden K."/>
            <person name="Kuo R."/>
            <person name="Labutti K."/>
            <person name="Lipzen A."/>
            <person name="Makela M.R."/>
            <person name="Sandor L."/>
            <person name="Spatafora J.W."/>
            <person name="Grigoriev I.V."/>
            <person name="Hibbett D.S."/>
        </authorList>
    </citation>
    <scope>NUCLEOTIDE SEQUENCE [LARGE SCALE GENOMIC DNA]</scope>
    <source>
        <strain evidence="1 2">3A-2</strain>
    </source>
</reference>
<gene>
    <name evidence="1" type="ORF">OBBRIDRAFT_243682</name>
</gene>
<keyword evidence="2" id="KW-1185">Reference proteome</keyword>
<evidence type="ECO:0000313" key="2">
    <source>
        <dbReference type="Proteomes" id="UP000250043"/>
    </source>
</evidence>